<sequence length="211" mass="24078">MIYLIGGPPKCGKTTLTKTLSKSLGLPWVSTDTLECIIRPYINEKDILGKFPTLGQRSATNDEKFSKYSAKEIIDAYRQQAKTSYQAIEMFAECEIVYGNDFIIEGYHIEPELAAKLIQKYPGKIKSIFLIKSDLEKFIEGIEKSTTPDDWILGRTHSKETYRSIANMICTYGNFFKEGVEKYKLAVLNMDENFDDKIKEAINILTTTQVR</sequence>
<dbReference type="InterPro" id="IPR027417">
    <property type="entry name" value="P-loop_NTPase"/>
</dbReference>
<gene>
    <name evidence="1" type="ORF">UW32_C0001G0433</name>
</gene>
<name>A0A0G1H8Z3_9BACT</name>
<evidence type="ECO:0008006" key="3">
    <source>
        <dbReference type="Google" id="ProtNLM"/>
    </source>
</evidence>
<comment type="caution">
    <text evidence="1">The sequence shown here is derived from an EMBL/GenBank/DDBJ whole genome shotgun (WGS) entry which is preliminary data.</text>
</comment>
<reference evidence="1 2" key="1">
    <citation type="journal article" date="2015" name="Nature">
        <title>rRNA introns, odd ribosomes, and small enigmatic genomes across a large radiation of phyla.</title>
        <authorList>
            <person name="Brown C.T."/>
            <person name="Hug L.A."/>
            <person name="Thomas B.C."/>
            <person name="Sharon I."/>
            <person name="Castelle C.J."/>
            <person name="Singh A."/>
            <person name="Wilkins M.J."/>
            <person name="Williams K.H."/>
            <person name="Banfield J.F."/>
        </authorList>
    </citation>
    <scope>NUCLEOTIDE SEQUENCE [LARGE SCALE GENOMIC DNA]</scope>
</reference>
<protein>
    <recommendedName>
        <fullName evidence="3">2-phosphoglycerate kinase</fullName>
    </recommendedName>
</protein>
<dbReference type="SUPFAM" id="SSF52540">
    <property type="entry name" value="P-loop containing nucleoside triphosphate hydrolases"/>
    <property type="match status" value="1"/>
</dbReference>
<proteinExistence type="predicted"/>
<evidence type="ECO:0000313" key="2">
    <source>
        <dbReference type="Proteomes" id="UP000034051"/>
    </source>
</evidence>
<dbReference type="EMBL" id="LCHW01000001">
    <property type="protein sequence ID" value="KKT43841.1"/>
    <property type="molecule type" value="Genomic_DNA"/>
</dbReference>
<dbReference type="Gene3D" id="3.40.50.300">
    <property type="entry name" value="P-loop containing nucleotide triphosphate hydrolases"/>
    <property type="match status" value="1"/>
</dbReference>
<dbReference type="AlphaFoldDB" id="A0A0G1H8Z3"/>
<evidence type="ECO:0000313" key="1">
    <source>
        <dbReference type="EMBL" id="KKT43841.1"/>
    </source>
</evidence>
<organism evidence="1 2">
    <name type="scientific">Candidatus Wolfebacteria bacterium GW2011_GWE2_44_13</name>
    <dbReference type="NCBI Taxonomy" id="1619017"/>
    <lineage>
        <taxon>Bacteria</taxon>
        <taxon>Candidatus Wolfeibacteriota</taxon>
    </lineage>
</organism>
<accession>A0A0G1H8Z3</accession>
<dbReference type="Proteomes" id="UP000034051">
    <property type="component" value="Unassembled WGS sequence"/>
</dbReference>